<protein>
    <recommendedName>
        <fullName evidence="6">Ribosomal RNA large subunit methyltransferase F</fullName>
        <ecNumber evidence="6">2.1.1.181</ecNumber>
    </recommendedName>
    <alternativeName>
        <fullName evidence="6">23S rRNA mA1618 methyltransferase</fullName>
    </alternativeName>
    <alternativeName>
        <fullName evidence="6">rRNA adenine N-6-methyltransferase</fullName>
    </alternativeName>
</protein>
<keyword evidence="3 6" id="KW-0489">Methyltransferase</keyword>
<dbReference type="GO" id="GO:0052907">
    <property type="term" value="F:23S rRNA (adenine(1618)-N(6))-methyltransferase activity"/>
    <property type="evidence" value="ECO:0007669"/>
    <property type="project" value="UniProtKB-EC"/>
</dbReference>
<dbReference type="EC" id="2.1.1.181" evidence="6"/>
<comment type="caution">
    <text evidence="7">The sequence shown here is derived from an EMBL/GenBank/DDBJ whole genome shotgun (WGS) entry which is preliminary data.</text>
</comment>
<dbReference type="InterPro" id="IPR016909">
    <property type="entry name" value="rRNA_lsu_MeTfrase_F"/>
</dbReference>
<comment type="function">
    <text evidence="6">Specifically methylates the adenine in position 1618 of 23S rRNA.</text>
</comment>
<dbReference type="Proteomes" id="UP000808146">
    <property type="component" value="Unassembled WGS sequence"/>
</dbReference>
<dbReference type="GO" id="GO:0070475">
    <property type="term" value="P:rRNA base methylation"/>
    <property type="evidence" value="ECO:0007669"/>
    <property type="project" value="TreeGrafter"/>
</dbReference>
<dbReference type="PANTHER" id="PTHR13393:SF0">
    <property type="entry name" value="RNA N6-ADENOSINE-METHYLTRANSFERASE METTL16"/>
    <property type="match status" value="1"/>
</dbReference>
<comment type="similarity">
    <text evidence="6">Belongs to the methyltransferase superfamily. METTL16/RlmF family.</text>
</comment>
<dbReference type="HAMAP" id="MF_01848">
    <property type="entry name" value="23SrRNA_methyltr_F"/>
    <property type="match status" value="1"/>
</dbReference>
<comment type="catalytic activity">
    <reaction evidence="6">
        <text>adenosine(1618) in 23S rRNA + S-adenosyl-L-methionine = N(6)-methyladenosine(1618) in 23S rRNA + S-adenosyl-L-homocysteine + H(+)</text>
        <dbReference type="Rhea" id="RHEA:16497"/>
        <dbReference type="Rhea" id="RHEA-COMP:10229"/>
        <dbReference type="Rhea" id="RHEA-COMP:10231"/>
        <dbReference type="ChEBI" id="CHEBI:15378"/>
        <dbReference type="ChEBI" id="CHEBI:57856"/>
        <dbReference type="ChEBI" id="CHEBI:59789"/>
        <dbReference type="ChEBI" id="CHEBI:74411"/>
        <dbReference type="ChEBI" id="CHEBI:74449"/>
        <dbReference type="EC" id="2.1.1.181"/>
    </reaction>
</comment>
<gene>
    <name evidence="6 7" type="primary">rlmF</name>
    <name evidence="7" type="ORF">IPN75_13125</name>
</gene>
<dbReference type="EMBL" id="JADKBR010000017">
    <property type="protein sequence ID" value="MBK8891235.1"/>
    <property type="molecule type" value="Genomic_DNA"/>
</dbReference>
<evidence type="ECO:0000256" key="2">
    <source>
        <dbReference type="ARBA" id="ARBA00022552"/>
    </source>
</evidence>
<dbReference type="NCBIfam" id="NF008725">
    <property type="entry name" value="PRK11727.1"/>
    <property type="match status" value="1"/>
</dbReference>
<keyword evidence="2 6" id="KW-0698">rRNA processing</keyword>
<dbReference type="GO" id="GO:0005737">
    <property type="term" value="C:cytoplasm"/>
    <property type="evidence" value="ECO:0007669"/>
    <property type="project" value="UniProtKB-SubCell"/>
</dbReference>
<accession>A0A9D7LNX0</accession>
<comment type="subcellular location">
    <subcellularLocation>
        <location evidence="6">Cytoplasm</location>
    </subcellularLocation>
</comment>
<dbReference type="InterPro" id="IPR029063">
    <property type="entry name" value="SAM-dependent_MTases_sf"/>
</dbReference>
<name>A0A9D7LNX0_9RHOO</name>
<dbReference type="Gene3D" id="3.40.50.150">
    <property type="entry name" value="Vaccinia Virus protein VP39"/>
    <property type="match status" value="1"/>
</dbReference>
<evidence type="ECO:0000313" key="7">
    <source>
        <dbReference type="EMBL" id="MBK8891235.1"/>
    </source>
</evidence>
<evidence type="ECO:0000256" key="6">
    <source>
        <dbReference type="HAMAP-Rule" id="MF_01848"/>
    </source>
</evidence>
<evidence type="ECO:0000256" key="4">
    <source>
        <dbReference type="ARBA" id="ARBA00022679"/>
    </source>
</evidence>
<keyword evidence="4 6" id="KW-0808">Transferase</keyword>
<keyword evidence="5 6" id="KW-0949">S-adenosyl-L-methionine</keyword>
<proteinExistence type="inferred from homology"/>
<dbReference type="SUPFAM" id="SSF53335">
    <property type="entry name" value="S-adenosyl-L-methionine-dependent methyltransferases"/>
    <property type="match status" value="1"/>
</dbReference>
<dbReference type="AlphaFoldDB" id="A0A9D7LNX0"/>
<dbReference type="CDD" id="cd02440">
    <property type="entry name" value="AdoMet_MTases"/>
    <property type="match status" value="1"/>
</dbReference>
<dbReference type="PIRSF" id="PIRSF029038">
    <property type="entry name" value="Mtase_YbiN_prd"/>
    <property type="match status" value="1"/>
</dbReference>
<evidence type="ECO:0000313" key="8">
    <source>
        <dbReference type="Proteomes" id="UP000808146"/>
    </source>
</evidence>
<keyword evidence="1 6" id="KW-0963">Cytoplasm</keyword>
<sequence>MSEASTVTPAQPKPGLHPRNRDLAGYDFPALVAVSPGLARYVITTAAGTPGIDFANPAALKSFNRALLIRHYGIHGWDIPAGYLCPPVPGRADYIHHAADLLATCNRKVIPTGPRVRIVDIGVGANCIYPLIGHGEYGWRFLGVDIDPPALANAQRILAANPELAAAIELRHQPVQDNIFVGMLRSGESFELSICNPPFHNSPGDVMAVARRKWNNLGKGVRNQAASQPRLNFGGQGTELWCEGGERAFLERMVAQSAGIPKRCLWFTSLVSKAENVAHVEAALKKVHPVETRIIPMAQGQKQSRLVAWTFCGNGEIERWRKARWADQS</sequence>
<evidence type="ECO:0000256" key="3">
    <source>
        <dbReference type="ARBA" id="ARBA00022603"/>
    </source>
</evidence>
<organism evidence="7 8">
    <name type="scientific">Candidatus Dechloromonas phosphorivorans</name>
    <dbReference type="NCBI Taxonomy" id="2899244"/>
    <lineage>
        <taxon>Bacteria</taxon>
        <taxon>Pseudomonadati</taxon>
        <taxon>Pseudomonadota</taxon>
        <taxon>Betaproteobacteria</taxon>
        <taxon>Rhodocyclales</taxon>
        <taxon>Azonexaceae</taxon>
        <taxon>Dechloromonas</taxon>
    </lineage>
</organism>
<dbReference type="InterPro" id="IPR010286">
    <property type="entry name" value="METTL16/RlmF"/>
</dbReference>
<evidence type="ECO:0000256" key="1">
    <source>
        <dbReference type="ARBA" id="ARBA00022490"/>
    </source>
</evidence>
<dbReference type="PANTHER" id="PTHR13393">
    <property type="entry name" value="SAM-DEPENDENT METHYLTRANSFERASE"/>
    <property type="match status" value="1"/>
</dbReference>
<reference evidence="7" key="1">
    <citation type="submission" date="2020-10" db="EMBL/GenBank/DDBJ databases">
        <title>Connecting structure to function with the recovery of over 1000 high-quality activated sludge metagenome-assembled genomes encoding full-length rRNA genes using long-read sequencing.</title>
        <authorList>
            <person name="Singleton C.M."/>
            <person name="Petriglieri F."/>
            <person name="Kristensen J.M."/>
            <person name="Kirkegaard R.H."/>
            <person name="Michaelsen T.Y."/>
            <person name="Andersen M.H."/>
            <person name="Karst S.M."/>
            <person name="Dueholm M.S."/>
            <person name="Nielsen P.H."/>
            <person name="Albertsen M."/>
        </authorList>
    </citation>
    <scope>NUCLEOTIDE SEQUENCE</scope>
    <source>
        <strain evidence="7">OdNE_18-Q3-R46-58_BAT3C.305</strain>
    </source>
</reference>
<dbReference type="Pfam" id="PF05971">
    <property type="entry name" value="Methyltransf_10"/>
    <property type="match status" value="1"/>
</dbReference>
<evidence type="ECO:0000256" key="5">
    <source>
        <dbReference type="ARBA" id="ARBA00022691"/>
    </source>
</evidence>